<comment type="caution">
    <text evidence="1">The sequence shown here is derived from an EMBL/GenBank/DDBJ whole genome shotgun (WGS) entry which is preliminary data.</text>
</comment>
<dbReference type="AlphaFoldDB" id="X0UKH7"/>
<proteinExistence type="predicted"/>
<sequence length="34" mass="3903">MYGEDEKVSGVYTCPKCKRRMGNNPDTIKKHGEM</sequence>
<protein>
    <recommendedName>
        <fullName evidence="2">C2H2-type domain-containing protein</fullName>
    </recommendedName>
</protein>
<organism evidence="1">
    <name type="scientific">marine sediment metagenome</name>
    <dbReference type="NCBI Taxonomy" id="412755"/>
    <lineage>
        <taxon>unclassified sequences</taxon>
        <taxon>metagenomes</taxon>
        <taxon>ecological metagenomes</taxon>
    </lineage>
</organism>
<accession>X0UKH7</accession>
<reference evidence="1" key="1">
    <citation type="journal article" date="2014" name="Front. Microbiol.">
        <title>High frequency of phylogenetically diverse reductive dehalogenase-homologous genes in deep subseafloor sedimentary metagenomes.</title>
        <authorList>
            <person name="Kawai M."/>
            <person name="Futagami T."/>
            <person name="Toyoda A."/>
            <person name="Takaki Y."/>
            <person name="Nishi S."/>
            <person name="Hori S."/>
            <person name="Arai W."/>
            <person name="Tsubouchi T."/>
            <person name="Morono Y."/>
            <person name="Uchiyama I."/>
            <person name="Ito T."/>
            <person name="Fujiyama A."/>
            <person name="Inagaki F."/>
            <person name="Takami H."/>
        </authorList>
    </citation>
    <scope>NUCLEOTIDE SEQUENCE</scope>
    <source>
        <strain evidence="1">Expedition CK06-06</strain>
    </source>
</reference>
<feature type="non-terminal residue" evidence="1">
    <location>
        <position position="34"/>
    </location>
</feature>
<evidence type="ECO:0008006" key="2">
    <source>
        <dbReference type="Google" id="ProtNLM"/>
    </source>
</evidence>
<dbReference type="EMBL" id="BARS01022968">
    <property type="protein sequence ID" value="GAG06110.1"/>
    <property type="molecule type" value="Genomic_DNA"/>
</dbReference>
<gene>
    <name evidence="1" type="ORF">S01H1_36643</name>
</gene>
<evidence type="ECO:0000313" key="1">
    <source>
        <dbReference type="EMBL" id="GAG06110.1"/>
    </source>
</evidence>
<name>X0UKH7_9ZZZZ</name>